<dbReference type="EMBL" id="MT774384">
    <property type="protein sequence ID" value="QOR58921.1"/>
    <property type="molecule type" value="Genomic_DNA"/>
</dbReference>
<dbReference type="GO" id="GO:0006231">
    <property type="term" value="P:dTMP biosynthetic process"/>
    <property type="evidence" value="ECO:0007669"/>
    <property type="project" value="InterPro"/>
</dbReference>
<dbReference type="RefSeq" id="YP_010111079.1">
    <property type="nucleotide sequence ID" value="NC_055877.1"/>
</dbReference>
<sequence length="335" mass="38781">MIKVVNPSVEVWKQEGYTLDAIFKHIAKCTRVAYQSTPKNKDEDAYNFLLRTIFKGNDFFGYSKINPKNRFERILAQNAYGDVDLTSLHLSCCEHATVHLKFPTFMPRAAAMWEGVYEHNKYSRTNNHDGYLYVTTNLRVIIENYAIDTLEFIDTTPNCPYYMPRTTVCFITDIGASRELNRHRVNSIVEESTRYCAYDKGKFGNGITVAKLPWIPDVDSTDGGHDYTEGFFNDDEIYNNGIIQDQYAETWTAVDWFLYGLQICDLVYRKTRELGWTAQQAREILPLNTKTQVVHTAFVDDWEHWIALRSNQVSGKVHPMMGELAKQLVKQVYPE</sequence>
<dbReference type="Pfam" id="PF02511">
    <property type="entry name" value="Thy1"/>
    <property type="match status" value="1"/>
</dbReference>
<dbReference type="PROSITE" id="PS51331">
    <property type="entry name" value="THYX"/>
    <property type="match status" value="1"/>
</dbReference>
<dbReference type="PANTHER" id="PTHR34934">
    <property type="entry name" value="FLAVIN-DEPENDENT THYMIDYLATE SYNTHASE"/>
    <property type="match status" value="1"/>
</dbReference>
<dbReference type="GO" id="GO:0050797">
    <property type="term" value="F:thymidylate synthase (FAD) activity"/>
    <property type="evidence" value="ECO:0007669"/>
    <property type="project" value="InterPro"/>
</dbReference>
<dbReference type="PANTHER" id="PTHR34934:SF1">
    <property type="entry name" value="FLAVIN-DEPENDENT THYMIDYLATE SYNTHASE"/>
    <property type="match status" value="1"/>
</dbReference>
<dbReference type="SUPFAM" id="SSF69796">
    <property type="entry name" value="Thymidylate synthase-complementing protein Thy1"/>
    <property type="match status" value="1"/>
</dbReference>
<name>A0A7M1RYG3_9CAUD</name>
<dbReference type="GO" id="GO:0070402">
    <property type="term" value="F:NADPH binding"/>
    <property type="evidence" value="ECO:0007669"/>
    <property type="project" value="TreeGrafter"/>
</dbReference>
<protein>
    <submittedName>
        <fullName evidence="1">Thymidylate synthase</fullName>
    </submittedName>
</protein>
<keyword evidence="2" id="KW-1185">Reference proteome</keyword>
<dbReference type="KEGG" id="vg:65129404"/>
<dbReference type="InterPro" id="IPR003669">
    <property type="entry name" value="Thymidylate_synthase_ThyX"/>
</dbReference>
<dbReference type="Gene3D" id="3.30.1360.170">
    <property type="match status" value="1"/>
</dbReference>
<evidence type="ECO:0000313" key="2">
    <source>
        <dbReference type="Proteomes" id="UP000594003"/>
    </source>
</evidence>
<proteinExistence type="predicted"/>
<dbReference type="InterPro" id="IPR036098">
    <property type="entry name" value="Thymidylate_synthase_ThyX_sf"/>
</dbReference>
<evidence type="ECO:0000313" key="1">
    <source>
        <dbReference type="EMBL" id="QOR58921.1"/>
    </source>
</evidence>
<organism evidence="1 2">
    <name type="scientific">uncultured phage cr8_1</name>
    <dbReference type="NCBI Taxonomy" id="2772068"/>
    <lineage>
        <taxon>Viruses</taxon>
        <taxon>Duplodnaviria</taxon>
        <taxon>Heunggongvirae</taxon>
        <taxon>Uroviricota</taxon>
        <taxon>Caudoviricetes</taxon>
        <taxon>Crassvirales</taxon>
        <taxon>Intestiviridae</taxon>
        <taxon>Obtuvirinae</taxon>
        <taxon>Fohxhuevirus</taxon>
        <taxon>Fohxhuevirus gastrointestinalis</taxon>
    </lineage>
</organism>
<dbReference type="GO" id="GO:0050660">
    <property type="term" value="F:flavin adenine dinucleotide binding"/>
    <property type="evidence" value="ECO:0007669"/>
    <property type="project" value="InterPro"/>
</dbReference>
<accession>A0A7M1RYG3</accession>
<dbReference type="Proteomes" id="UP000594003">
    <property type="component" value="Segment"/>
</dbReference>
<dbReference type="GO" id="GO:0004799">
    <property type="term" value="F:thymidylate synthase activity"/>
    <property type="evidence" value="ECO:0007669"/>
    <property type="project" value="TreeGrafter"/>
</dbReference>
<reference evidence="1 2" key="1">
    <citation type="submission" date="2020-07" db="EMBL/GenBank/DDBJ databases">
        <title>Taxonomic proposal: Crassvirales, a new order of highly abundant and diverse bacterial viruses.</title>
        <authorList>
            <person name="Shkoporov A.N."/>
            <person name="Stockdale S.R."/>
            <person name="Guerin E."/>
            <person name="Ross R.P."/>
            <person name="Hill C."/>
        </authorList>
    </citation>
    <scope>NUCLEOTIDE SEQUENCE [LARGE SCALE GENOMIC DNA]</scope>
</reference>
<dbReference type="CDD" id="cd20175">
    <property type="entry name" value="ThyX"/>
    <property type="match status" value="1"/>
</dbReference>
<dbReference type="GeneID" id="65129404"/>